<protein>
    <recommendedName>
        <fullName evidence="10">Protein Mpv17</fullName>
    </recommendedName>
</protein>
<evidence type="ECO:0000313" key="9">
    <source>
        <dbReference type="Proteomes" id="UP001161757"/>
    </source>
</evidence>
<keyword evidence="5 6" id="KW-0472">Membrane</keyword>
<dbReference type="EMBL" id="JAJGCB010000003">
    <property type="protein sequence ID" value="KAJ8993720.1"/>
    <property type="molecule type" value="Genomic_DNA"/>
</dbReference>
<feature type="transmembrane region" description="Helical" evidence="6">
    <location>
        <begin position="275"/>
        <end position="297"/>
    </location>
</feature>
<feature type="compositionally biased region" description="Basic residues" evidence="7">
    <location>
        <begin position="81"/>
        <end position="90"/>
    </location>
</feature>
<dbReference type="Proteomes" id="UP001161757">
    <property type="component" value="Unassembled WGS sequence"/>
</dbReference>
<gene>
    <name evidence="8" type="ORF">HRR80_002227</name>
</gene>
<evidence type="ECO:0000256" key="7">
    <source>
        <dbReference type="SAM" id="MobiDB-lite"/>
    </source>
</evidence>
<evidence type="ECO:0000313" key="8">
    <source>
        <dbReference type="EMBL" id="KAJ8993720.1"/>
    </source>
</evidence>
<comment type="caution">
    <text evidence="6">Lacks conserved residue(s) required for the propagation of feature annotation.</text>
</comment>
<dbReference type="AlphaFoldDB" id="A0AAN6IWH6"/>
<comment type="caution">
    <text evidence="8">The sequence shown here is derived from an EMBL/GenBank/DDBJ whole genome shotgun (WGS) entry which is preliminary data.</text>
</comment>
<evidence type="ECO:0000256" key="4">
    <source>
        <dbReference type="ARBA" id="ARBA00022989"/>
    </source>
</evidence>
<feature type="compositionally biased region" description="Low complexity" evidence="7">
    <location>
        <begin position="97"/>
        <end position="108"/>
    </location>
</feature>
<evidence type="ECO:0000256" key="6">
    <source>
        <dbReference type="RuleBase" id="RU363053"/>
    </source>
</evidence>
<accession>A0AAN6IWH6</accession>
<keyword evidence="3 6" id="KW-0812">Transmembrane</keyword>
<evidence type="ECO:0000256" key="2">
    <source>
        <dbReference type="ARBA" id="ARBA00006824"/>
    </source>
</evidence>
<dbReference type="InterPro" id="IPR007248">
    <property type="entry name" value="Mpv17_PMP22"/>
</dbReference>
<comment type="subcellular location">
    <subcellularLocation>
        <location evidence="1">Membrane</location>
        <topology evidence="1">Multi-pass membrane protein</topology>
    </subcellularLocation>
</comment>
<evidence type="ECO:0000256" key="1">
    <source>
        <dbReference type="ARBA" id="ARBA00004141"/>
    </source>
</evidence>
<evidence type="ECO:0000256" key="5">
    <source>
        <dbReference type="ARBA" id="ARBA00023136"/>
    </source>
</evidence>
<sequence>MPKKGVIGRWTCVLQPNSAQQSSAPCPRPILPDGKVRKVLCEQSQVQRFDGTCQSIILNHGTLPMMLTLQRLTVKIGTRSLRPRIPRGRRPQHDQQRSASNSSSSPKEQSTKLTETALPPHVPNEVSIQSTKAAAEPVDIPIQLWYHRLGPVSTFFSWFHRTQVKRPYTVQVSTTLITYLCGDLLAQDIGGEPYDPIRTLRMLTIGAVASIPGYKWFLWLGRNFNFSSKVASIATKVVVNQAVFTPVFNTYFFGMQAILTGEPPSGIIARIKGTVPISIVNSLKLWPAVTAFSFWFIMPQYRFMFSGIFAVAWQAYLSFLNRKEEKIELATDSLSRPVIPEEVRVK</sequence>
<keyword evidence="4 6" id="KW-1133">Transmembrane helix</keyword>
<reference evidence="8" key="1">
    <citation type="submission" date="2023-01" db="EMBL/GenBank/DDBJ databases">
        <title>Exophiala dermititidis isolated from Cystic Fibrosis Patient.</title>
        <authorList>
            <person name="Kurbessoian T."/>
            <person name="Crocker A."/>
            <person name="Murante D."/>
            <person name="Hogan D.A."/>
            <person name="Stajich J.E."/>
        </authorList>
    </citation>
    <scope>NUCLEOTIDE SEQUENCE</scope>
    <source>
        <strain evidence="8">Ex8</strain>
    </source>
</reference>
<name>A0AAN6IWH6_EXODE</name>
<dbReference type="GO" id="GO:0005739">
    <property type="term" value="C:mitochondrion"/>
    <property type="evidence" value="ECO:0007669"/>
    <property type="project" value="TreeGrafter"/>
</dbReference>
<evidence type="ECO:0008006" key="10">
    <source>
        <dbReference type="Google" id="ProtNLM"/>
    </source>
</evidence>
<feature type="region of interest" description="Disordered" evidence="7">
    <location>
        <begin position="78"/>
        <end position="122"/>
    </location>
</feature>
<evidence type="ECO:0000256" key="3">
    <source>
        <dbReference type="ARBA" id="ARBA00022692"/>
    </source>
</evidence>
<dbReference type="PANTHER" id="PTHR11266">
    <property type="entry name" value="PEROXISOMAL MEMBRANE PROTEIN 2, PXMP2 MPV17"/>
    <property type="match status" value="1"/>
</dbReference>
<comment type="similarity">
    <text evidence="2 6">Belongs to the peroxisomal membrane protein PXMP2/4 family.</text>
</comment>
<organism evidence="8 9">
    <name type="scientific">Exophiala dermatitidis</name>
    <name type="common">Black yeast-like fungus</name>
    <name type="synonym">Wangiella dermatitidis</name>
    <dbReference type="NCBI Taxonomy" id="5970"/>
    <lineage>
        <taxon>Eukaryota</taxon>
        <taxon>Fungi</taxon>
        <taxon>Dikarya</taxon>
        <taxon>Ascomycota</taxon>
        <taxon>Pezizomycotina</taxon>
        <taxon>Eurotiomycetes</taxon>
        <taxon>Chaetothyriomycetidae</taxon>
        <taxon>Chaetothyriales</taxon>
        <taxon>Herpotrichiellaceae</taxon>
        <taxon>Exophiala</taxon>
    </lineage>
</organism>
<dbReference type="Pfam" id="PF04117">
    <property type="entry name" value="Mpv17_PMP22"/>
    <property type="match status" value="1"/>
</dbReference>
<dbReference type="GO" id="GO:0016020">
    <property type="term" value="C:membrane"/>
    <property type="evidence" value="ECO:0007669"/>
    <property type="project" value="UniProtKB-SubCell"/>
</dbReference>
<proteinExistence type="inferred from homology"/>
<dbReference type="PANTHER" id="PTHR11266:SF113">
    <property type="entry name" value="MEMBRANE PROTEIN, MPV17_PMP22 FAMILY, PUTATIVE (AFU_ORTHOLOGUE AFUA_1G13840)-RELATED"/>
    <property type="match status" value="1"/>
</dbReference>